<name>A0ABQ5HMD3_9ASTR</name>
<accession>A0ABQ5HMD3</accession>
<feature type="region of interest" description="Disordered" evidence="1">
    <location>
        <begin position="75"/>
        <end position="96"/>
    </location>
</feature>
<protein>
    <submittedName>
        <fullName evidence="2">Uncharacterized protein</fullName>
    </submittedName>
</protein>
<evidence type="ECO:0000256" key="1">
    <source>
        <dbReference type="SAM" id="MobiDB-lite"/>
    </source>
</evidence>
<feature type="region of interest" description="Disordered" evidence="1">
    <location>
        <begin position="134"/>
        <end position="158"/>
    </location>
</feature>
<sequence length="471" mass="54559">MNLTLNQKTPMKLKRSLRCLLMMRRLQKMQWIGSRSRKARLAEEEAINAAFIQDFADSKAELKLEILALMAQAKKSERGERKQRAAAIRNRPPTRKLSSGCQLMTFLETLKRFDESFTVVGSNEDERKIKEMNEEAKDPGQKRLKKRVAKETAKRRTHHGTIDSEIMERKSFISKLDKVSSPEGDYLVVYRQYSEVTLEGFELILWGDLKIMMESSTEENDHSDFWNNQQNWEIVRWRLYEACGVYILELEDGTIIHMLVERRYPLSKDLLQRMLDLGLEVEEESTAALHLDGDDMLLDENEKDFIELNKNVEGLARQKKEGVDKRLSEMIDISFALTIDVQVILSRQRWMIGNSKEWRVQKGGKVIQKLLLMTIVSPSLDVARYGLNSFPLNVICFVLRALRDSYATRVNLSRDWHEICLFLFSDWMLGSYPFDLSSPSQSTLEGVLFMLLGAGFVEAYRNQLSLTLFAS</sequence>
<organism evidence="2 3">
    <name type="scientific">Tanacetum coccineum</name>
    <dbReference type="NCBI Taxonomy" id="301880"/>
    <lineage>
        <taxon>Eukaryota</taxon>
        <taxon>Viridiplantae</taxon>
        <taxon>Streptophyta</taxon>
        <taxon>Embryophyta</taxon>
        <taxon>Tracheophyta</taxon>
        <taxon>Spermatophyta</taxon>
        <taxon>Magnoliopsida</taxon>
        <taxon>eudicotyledons</taxon>
        <taxon>Gunneridae</taxon>
        <taxon>Pentapetalae</taxon>
        <taxon>asterids</taxon>
        <taxon>campanulids</taxon>
        <taxon>Asterales</taxon>
        <taxon>Asteraceae</taxon>
        <taxon>Asteroideae</taxon>
        <taxon>Anthemideae</taxon>
        <taxon>Anthemidinae</taxon>
        <taxon>Tanacetum</taxon>
    </lineage>
</organism>
<gene>
    <name evidence="2" type="ORF">Tco_1070386</name>
</gene>
<reference evidence="2" key="2">
    <citation type="submission" date="2022-01" db="EMBL/GenBank/DDBJ databases">
        <authorList>
            <person name="Yamashiro T."/>
            <person name="Shiraishi A."/>
            <person name="Satake H."/>
            <person name="Nakayama K."/>
        </authorList>
    </citation>
    <scope>NUCLEOTIDE SEQUENCE</scope>
</reference>
<evidence type="ECO:0000313" key="2">
    <source>
        <dbReference type="EMBL" id="GJT88669.1"/>
    </source>
</evidence>
<keyword evidence="3" id="KW-1185">Reference proteome</keyword>
<proteinExistence type="predicted"/>
<feature type="compositionally biased region" description="Basic and acidic residues" evidence="1">
    <location>
        <begin position="149"/>
        <end position="158"/>
    </location>
</feature>
<evidence type="ECO:0000313" key="3">
    <source>
        <dbReference type="Proteomes" id="UP001151760"/>
    </source>
</evidence>
<reference evidence="2" key="1">
    <citation type="journal article" date="2022" name="Int. J. Mol. Sci.">
        <title>Draft Genome of Tanacetum Coccineum: Genomic Comparison of Closely Related Tanacetum-Family Plants.</title>
        <authorList>
            <person name="Yamashiro T."/>
            <person name="Shiraishi A."/>
            <person name="Nakayama K."/>
            <person name="Satake H."/>
        </authorList>
    </citation>
    <scope>NUCLEOTIDE SEQUENCE</scope>
</reference>
<dbReference type="EMBL" id="BQNB010019751">
    <property type="protein sequence ID" value="GJT88669.1"/>
    <property type="molecule type" value="Genomic_DNA"/>
</dbReference>
<comment type="caution">
    <text evidence="2">The sequence shown here is derived from an EMBL/GenBank/DDBJ whole genome shotgun (WGS) entry which is preliminary data.</text>
</comment>
<dbReference type="Proteomes" id="UP001151760">
    <property type="component" value="Unassembled WGS sequence"/>
</dbReference>